<dbReference type="EMBL" id="MGGR01000025">
    <property type="protein sequence ID" value="OGM33011.1"/>
    <property type="molecule type" value="Genomic_DNA"/>
</dbReference>
<dbReference type="STRING" id="1802505.A3D01_04155"/>
<feature type="transmembrane region" description="Helical" evidence="11">
    <location>
        <begin position="85"/>
        <end position="109"/>
    </location>
</feature>
<keyword evidence="9" id="KW-0482">Metalloprotease</keyword>
<evidence type="ECO:0000256" key="7">
    <source>
        <dbReference type="ARBA" id="ARBA00022833"/>
    </source>
</evidence>
<feature type="domain" description="Peptidase M50" evidence="12">
    <location>
        <begin position="11"/>
        <end position="215"/>
    </location>
</feature>
<feature type="transmembrane region" description="Helical" evidence="11">
    <location>
        <begin position="160"/>
        <end position="180"/>
    </location>
</feature>
<protein>
    <recommendedName>
        <fullName evidence="12">Peptidase M50 domain-containing protein</fullName>
    </recommendedName>
</protein>
<feature type="transmembrane region" description="Helical" evidence="11">
    <location>
        <begin position="208"/>
        <end position="226"/>
    </location>
</feature>
<dbReference type="AlphaFoldDB" id="A0A1F7Z0D4"/>
<dbReference type="InterPro" id="IPR008915">
    <property type="entry name" value="Peptidase_M50"/>
</dbReference>
<evidence type="ECO:0000259" key="12">
    <source>
        <dbReference type="Pfam" id="PF02163"/>
    </source>
</evidence>
<evidence type="ECO:0000256" key="5">
    <source>
        <dbReference type="ARBA" id="ARBA00022692"/>
    </source>
</evidence>
<evidence type="ECO:0000256" key="6">
    <source>
        <dbReference type="ARBA" id="ARBA00022801"/>
    </source>
</evidence>
<dbReference type="Pfam" id="PF02163">
    <property type="entry name" value="Peptidase_M50"/>
    <property type="match status" value="1"/>
</dbReference>
<comment type="similarity">
    <text evidence="3">Belongs to the peptidase M50B family.</text>
</comment>
<evidence type="ECO:0000256" key="1">
    <source>
        <dbReference type="ARBA" id="ARBA00001947"/>
    </source>
</evidence>
<evidence type="ECO:0000313" key="14">
    <source>
        <dbReference type="Proteomes" id="UP000177169"/>
    </source>
</evidence>
<dbReference type="CDD" id="cd05709">
    <property type="entry name" value="S2P-M50"/>
    <property type="match status" value="1"/>
</dbReference>
<keyword evidence="10 11" id="KW-0472">Membrane</keyword>
<gene>
    <name evidence="13" type="ORF">A3D01_04155</name>
</gene>
<dbReference type="PANTHER" id="PTHR42837">
    <property type="entry name" value="REGULATOR OF SIGMA-E PROTEASE RSEP"/>
    <property type="match status" value="1"/>
</dbReference>
<keyword evidence="4" id="KW-0645">Protease</keyword>
<name>A0A1F7Z0D4_9BACT</name>
<evidence type="ECO:0000256" key="11">
    <source>
        <dbReference type="SAM" id="Phobius"/>
    </source>
</evidence>
<dbReference type="Proteomes" id="UP000177169">
    <property type="component" value="Unassembled WGS sequence"/>
</dbReference>
<reference evidence="13 14" key="1">
    <citation type="journal article" date="2016" name="Nat. Commun.">
        <title>Thousands of microbial genomes shed light on interconnected biogeochemical processes in an aquifer system.</title>
        <authorList>
            <person name="Anantharaman K."/>
            <person name="Brown C.T."/>
            <person name="Hug L.A."/>
            <person name="Sharon I."/>
            <person name="Castelle C.J."/>
            <person name="Probst A.J."/>
            <person name="Thomas B.C."/>
            <person name="Singh A."/>
            <person name="Wilkins M.J."/>
            <person name="Karaoz U."/>
            <person name="Brodie E.L."/>
            <person name="Williams K.H."/>
            <person name="Hubbard S.S."/>
            <person name="Banfield J.F."/>
        </authorList>
    </citation>
    <scope>NUCLEOTIDE SEQUENCE [LARGE SCALE GENOMIC DNA]</scope>
</reference>
<comment type="caution">
    <text evidence="13">The sequence shown here is derived from an EMBL/GenBank/DDBJ whole genome shotgun (WGS) entry which is preliminary data.</text>
</comment>
<dbReference type="GO" id="GO:0004222">
    <property type="term" value="F:metalloendopeptidase activity"/>
    <property type="evidence" value="ECO:0007669"/>
    <property type="project" value="InterPro"/>
</dbReference>
<dbReference type="GO" id="GO:0006508">
    <property type="term" value="P:proteolysis"/>
    <property type="evidence" value="ECO:0007669"/>
    <property type="project" value="UniProtKB-KW"/>
</dbReference>
<keyword evidence="5 11" id="KW-0812">Transmembrane</keyword>
<accession>A0A1F7Z0D4</accession>
<evidence type="ECO:0000256" key="2">
    <source>
        <dbReference type="ARBA" id="ARBA00004141"/>
    </source>
</evidence>
<evidence type="ECO:0000313" key="13">
    <source>
        <dbReference type="EMBL" id="OGM33011.1"/>
    </source>
</evidence>
<dbReference type="GO" id="GO:0016020">
    <property type="term" value="C:membrane"/>
    <property type="evidence" value="ECO:0007669"/>
    <property type="project" value="UniProtKB-SubCell"/>
</dbReference>
<comment type="cofactor">
    <cofactor evidence="1">
        <name>Zn(2+)</name>
        <dbReference type="ChEBI" id="CHEBI:29105"/>
    </cofactor>
</comment>
<evidence type="ECO:0000256" key="8">
    <source>
        <dbReference type="ARBA" id="ARBA00022989"/>
    </source>
</evidence>
<dbReference type="InterPro" id="IPR004387">
    <property type="entry name" value="Pept_M50_Zn"/>
</dbReference>
<organism evidence="13 14">
    <name type="scientific">Candidatus Woesebacteria bacterium RIFCSPHIGHO2_02_FULL_39_13</name>
    <dbReference type="NCBI Taxonomy" id="1802505"/>
    <lineage>
        <taxon>Bacteria</taxon>
        <taxon>Candidatus Woeseibacteriota</taxon>
    </lineage>
</organism>
<evidence type="ECO:0000256" key="9">
    <source>
        <dbReference type="ARBA" id="ARBA00023049"/>
    </source>
</evidence>
<proteinExistence type="inferred from homology"/>
<keyword evidence="6" id="KW-0378">Hydrolase</keyword>
<dbReference type="PANTHER" id="PTHR42837:SF2">
    <property type="entry name" value="MEMBRANE METALLOPROTEASE ARASP2, CHLOROPLASTIC-RELATED"/>
    <property type="match status" value="1"/>
</dbReference>
<comment type="subcellular location">
    <subcellularLocation>
        <location evidence="2">Membrane</location>
        <topology evidence="2">Multi-pass membrane protein</topology>
    </subcellularLocation>
</comment>
<keyword evidence="7" id="KW-0862">Zinc</keyword>
<evidence type="ECO:0000256" key="10">
    <source>
        <dbReference type="ARBA" id="ARBA00023136"/>
    </source>
</evidence>
<evidence type="ECO:0000256" key="3">
    <source>
        <dbReference type="ARBA" id="ARBA00007931"/>
    </source>
</evidence>
<sequence>MKTIFTFVVVFILIALVIQVHETGHAITAILFGAKVDRIFIGIPIVPKLNFDLANIPVEISPWIITGGVQVSKEEMKSLQPLAKIIVIASGVIFNLLIVVLSATIFAGLKGFLGSIILIKETFLRFLNIFKGKSRLSNLSGPVGVFQLGFVAFDRGWQGILALWILLNLGVAYFNIIPLYPLDGGRVVVEIFDFLFGRFDLYKSVSNIIQIAMTLGLLLLVIGVTFKDIFFSKPDGGNE</sequence>
<keyword evidence="8 11" id="KW-1133">Transmembrane helix</keyword>
<evidence type="ECO:0000256" key="4">
    <source>
        <dbReference type="ARBA" id="ARBA00022670"/>
    </source>
</evidence>